<name>A0ABU9HRK1_9FLAO</name>
<reference evidence="1 2" key="1">
    <citation type="submission" date="2024-04" db="EMBL/GenBank/DDBJ databases">
        <title>Flavobacterium sp. DGU11 16S ribosomal RNA gene Genome sequencing and assembly.</title>
        <authorList>
            <person name="Park S."/>
        </authorList>
    </citation>
    <scope>NUCLEOTIDE SEQUENCE [LARGE SCALE GENOMIC DNA]</scope>
    <source>
        <strain evidence="1 2">DGU11</strain>
    </source>
</reference>
<gene>
    <name evidence="1" type="ORF">AAEO56_00845</name>
</gene>
<sequence>MAATISEISKNISESTLKYTDVEGKLNSLIFDLYKLTYLEKLRIKDYSKKKGKIKPRDLSNYSESIIDTISIYFESPIDIKYHHYKDFNLVVVGIYFNSLENKPTENKVAKYLLNEIFKQKPDENFLASQEKIFAKDCIYIIRKDDVLNWTETKAYEDGQEILNRA</sequence>
<accession>A0ABU9HRK1</accession>
<evidence type="ECO:0000313" key="2">
    <source>
        <dbReference type="Proteomes" id="UP001464555"/>
    </source>
</evidence>
<dbReference type="EMBL" id="JBBYHR010000001">
    <property type="protein sequence ID" value="MEL1242791.1"/>
    <property type="molecule type" value="Genomic_DNA"/>
</dbReference>
<evidence type="ECO:0000313" key="1">
    <source>
        <dbReference type="EMBL" id="MEL1242791.1"/>
    </source>
</evidence>
<proteinExistence type="predicted"/>
<organism evidence="1 2">
    <name type="scientific">Flavobacterium arundinis</name>
    <dbReference type="NCBI Taxonomy" id="3139143"/>
    <lineage>
        <taxon>Bacteria</taxon>
        <taxon>Pseudomonadati</taxon>
        <taxon>Bacteroidota</taxon>
        <taxon>Flavobacteriia</taxon>
        <taxon>Flavobacteriales</taxon>
        <taxon>Flavobacteriaceae</taxon>
        <taxon>Flavobacterium</taxon>
    </lineage>
</organism>
<dbReference type="Proteomes" id="UP001464555">
    <property type="component" value="Unassembled WGS sequence"/>
</dbReference>
<protein>
    <submittedName>
        <fullName evidence="1">Uncharacterized protein</fullName>
    </submittedName>
</protein>
<keyword evidence="2" id="KW-1185">Reference proteome</keyword>
<comment type="caution">
    <text evidence="1">The sequence shown here is derived from an EMBL/GenBank/DDBJ whole genome shotgun (WGS) entry which is preliminary data.</text>
</comment>